<evidence type="ECO:0000313" key="2">
    <source>
        <dbReference type="Proteomes" id="UP000823388"/>
    </source>
</evidence>
<accession>A0A8T0NFE4</accession>
<organism evidence="1 2">
    <name type="scientific">Panicum virgatum</name>
    <name type="common">Blackwell switchgrass</name>
    <dbReference type="NCBI Taxonomy" id="38727"/>
    <lineage>
        <taxon>Eukaryota</taxon>
        <taxon>Viridiplantae</taxon>
        <taxon>Streptophyta</taxon>
        <taxon>Embryophyta</taxon>
        <taxon>Tracheophyta</taxon>
        <taxon>Spermatophyta</taxon>
        <taxon>Magnoliopsida</taxon>
        <taxon>Liliopsida</taxon>
        <taxon>Poales</taxon>
        <taxon>Poaceae</taxon>
        <taxon>PACMAD clade</taxon>
        <taxon>Panicoideae</taxon>
        <taxon>Panicodae</taxon>
        <taxon>Paniceae</taxon>
        <taxon>Panicinae</taxon>
        <taxon>Panicum</taxon>
        <taxon>Panicum sect. Hiantes</taxon>
    </lineage>
</organism>
<name>A0A8T0NFE4_PANVG</name>
<dbReference type="Proteomes" id="UP000823388">
    <property type="component" value="Chromosome 9K"/>
</dbReference>
<evidence type="ECO:0000313" key="1">
    <source>
        <dbReference type="EMBL" id="KAG2547873.1"/>
    </source>
</evidence>
<keyword evidence="2" id="KW-1185">Reference proteome</keyword>
<comment type="caution">
    <text evidence="1">The sequence shown here is derived from an EMBL/GenBank/DDBJ whole genome shotgun (WGS) entry which is preliminary data.</text>
</comment>
<dbReference type="AlphaFoldDB" id="A0A8T0NFE4"/>
<gene>
    <name evidence="1" type="ORF">PVAP13_9KG129970</name>
</gene>
<feature type="non-terminal residue" evidence="1">
    <location>
        <position position="95"/>
    </location>
</feature>
<proteinExistence type="predicted"/>
<protein>
    <submittedName>
        <fullName evidence="1">Uncharacterized protein</fullName>
    </submittedName>
</protein>
<sequence>IGSKSWRLFQCTPTQSPDKDARSICLVIQFAQADSPGWCKRCRCFSRRHWLSVCRFLIPGPPSSFGRQVCSQTTSQHAPFVVVSPDQRKALRFLS</sequence>
<reference evidence="1" key="1">
    <citation type="submission" date="2020-05" db="EMBL/GenBank/DDBJ databases">
        <title>WGS assembly of Panicum virgatum.</title>
        <authorList>
            <person name="Lovell J.T."/>
            <person name="Jenkins J."/>
            <person name="Shu S."/>
            <person name="Juenger T.E."/>
            <person name="Schmutz J."/>
        </authorList>
    </citation>
    <scope>NUCLEOTIDE SEQUENCE</scope>
    <source>
        <strain evidence="1">AP13</strain>
    </source>
</reference>
<feature type="non-terminal residue" evidence="1">
    <location>
        <position position="1"/>
    </location>
</feature>
<dbReference type="EMBL" id="CM029053">
    <property type="protein sequence ID" value="KAG2547873.1"/>
    <property type="molecule type" value="Genomic_DNA"/>
</dbReference>